<dbReference type="AlphaFoldDB" id="A0AB38P9P1"/>
<accession>A0AB38P9P1</accession>
<evidence type="ECO:0000259" key="10">
    <source>
        <dbReference type="Pfam" id="PF02753"/>
    </source>
</evidence>
<dbReference type="PANTHER" id="PTHR30251">
    <property type="entry name" value="PILUS ASSEMBLY CHAPERONE"/>
    <property type="match status" value="1"/>
</dbReference>
<dbReference type="GO" id="GO:0030288">
    <property type="term" value="C:outer membrane-bounded periplasmic space"/>
    <property type="evidence" value="ECO:0007669"/>
    <property type="project" value="InterPro"/>
</dbReference>
<reference evidence="11 12" key="1">
    <citation type="journal article" date="2019" name="Sci. Rep.">
        <title>Differences in resource use lead to coexistence of seed-transmitted microbial populations.</title>
        <authorList>
            <person name="Torres-Cortes G."/>
            <person name="Garcia B.J."/>
            <person name="Compant S."/>
            <person name="Rezki S."/>
            <person name="Jones P."/>
            <person name="Preveaux A."/>
            <person name="Briand M."/>
            <person name="Roulet A."/>
            <person name="Bouchez O."/>
            <person name="Jacobson D."/>
            <person name="Barret M."/>
        </authorList>
    </citation>
    <scope>NUCLEOTIDE SEQUENCE [LARGE SCALE GENOMIC DNA]</scope>
    <source>
        <strain evidence="11 12">CFBP13530</strain>
    </source>
</reference>
<comment type="subcellular location">
    <subcellularLocation>
        <location evidence="1 8">Periplasm</location>
    </subcellularLocation>
</comment>
<keyword evidence="7" id="KW-0393">Immunoglobulin domain</keyword>
<dbReference type="Pfam" id="PF00345">
    <property type="entry name" value="PapD_N"/>
    <property type="match status" value="1"/>
</dbReference>
<dbReference type="InterPro" id="IPR050643">
    <property type="entry name" value="Periplasmic_pilus_chap"/>
</dbReference>
<keyword evidence="6 8" id="KW-0143">Chaperone</keyword>
<keyword evidence="3" id="KW-1029">Fimbrium biogenesis</keyword>
<comment type="similarity">
    <text evidence="2 8">Belongs to the periplasmic pilus chaperone family.</text>
</comment>
<evidence type="ECO:0000259" key="9">
    <source>
        <dbReference type="Pfam" id="PF00345"/>
    </source>
</evidence>
<dbReference type="SUPFAM" id="SSF49584">
    <property type="entry name" value="Periplasmic chaperone C-domain"/>
    <property type="match status" value="1"/>
</dbReference>
<dbReference type="Proteomes" id="UP000306327">
    <property type="component" value="Unassembled WGS sequence"/>
</dbReference>
<dbReference type="InterPro" id="IPR008962">
    <property type="entry name" value="PapD-like_sf"/>
</dbReference>
<dbReference type="PROSITE" id="PS00635">
    <property type="entry name" value="PILI_CHAPERONE"/>
    <property type="match status" value="1"/>
</dbReference>
<keyword evidence="5" id="KW-0574">Periplasm</keyword>
<evidence type="ECO:0000313" key="12">
    <source>
        <dbReference type="Proteomes" id="UP000306327"/>
    </source>
</evidence>
<dbReference type="InterPro" id="IPR001829">
    <property type="entry name" value="Pili_assmbl_chaperone_bac"/>
</dbReference>
<dbReference type="InterPro" id="IPR016147">
    <property type="entry name" value="Pili_assmbl_chaperone_N"/>
</dbReference>
<dbReference type="Pfam" id="PF02753">
    <property type="entry name" value="PapD_C"/>
    <property type="match status" value="1"/>
</dbReference>
<evidence type="ECO:0000256" key="7">
    <source>
        <dbReference type="ARBA" id="ARBA00023319"/>
    </source>
</evidence>
<dbReference type="EMBL" id="QGAL01000001">
    <property type="protein sequence ID" value="TKK23561.1"/>
    <property type="molecule type" value="Genomic_DNA"/>
</dbReference>
<evidence type="ECO:0000313" key="11">
    <source>
        <dbReference type="EMBL" id="TKK23561.1"/>
    </source>
</evidence>
<sequence>MKFIGKMILISAAALGITDAYAGVIIGGTRVIFDGAKKEASINVNNPDSSPYLIQSWVDMPQGENNKAPFVITPPLYRLEGGQQNVERIVLTGALPQNKESLFWLNIKAIPSAAAQTNALQIAVKTRIKLIYRPANLKGSSPEEQANQLKWQRRGNTLEVSNPTQYVINFNEISLGGKKVEDVTFVLPGSVTRFAIPQGANGSAMTFKIINDYGSPGITHQVNASL</sequence>
<evidence type="ECO:0000256" key="1">
    <source>
        <dbReference type="ARBA" id="ARBA00004418"/>
    </source>
</evidence>
<feature type="domain" description="Pili assembly chaperone C-terminal" evidence="10">
    <location>
        <begin position="160"/>
        <end position="215"/>
    </location>
</feature>
<gene>
    <name evidence="11" type="ORF">EcCFBP13530_05270</name>
</gene>
<dbReference type="FunFam" id="2.60.40.10:FF:000458">
    <property type="entry name" value="Molecular chaperone FimC"/>
    <property type="match status" value="1"/>
</dbReference>
<dbReference type="InterPro" id="IPR013783">
    <property type="entry name" value="Ig-like_fold"/>
</dbReference>
<evidence type="ECO:0000256" key="6">
    <source>
        <dbReference type="ARBA" id="ARBA00023186"/>
    </source>
</evidence>
<dbReference type="SUPFAM" id="SSF49354">
    <property type="entry name" value="PapD-like"/>
    <property type="match status" value="1"/>
</dbReference>
<dbReference type="InterPro" id="IPR018046">
    <property type="entry name" value="Pili_assmbl_chaperone_CS"/>
</dbReference>
<dbReference type="PRINTS" id="PR00969">
    <property type="entry name" value="CHAPERONPILI"/>
</dbReference>
<organism evidence="11 12">
    <name type="scientific">Enterobacter cancerogenus</name>
    <dbReference type="NCBI Taxonomy" id="69218"/>
    <lineage>
        <taxon>Bacteria</taxon>
        <taxon>Pseudomonadati</taxon>
        <taxon>Pseudomonadota</taxon>
        <taxon>Gammaproteobacteria</taxon>
        <taxon>Enterobacterales</taxon>
        <taxon>Enterobacteriaceae</taxon>
        <taxon>Enterobacter</taxon>
        <taxon>Enterobacter cloacae complex</taxon>
    </lineage>
</organism>
<evidence type="ECO:0000256" key="3">
    <source>
        <dbReference type="ARBA" id="ARBA00022558"/>
    </source>
</evidence>
<evidence type="ECO:0000256" key="8">
    <source>
        <dbReference type="RuleBase" id="RU003918"/>
    </source>
</evidence>
<dbReference type="RefSeq" id="WP_137272059.1">
    <property type="nucleotide sequence ID" value="NZ_QGAL01000001.1"/>
</dbReference>
<evidence type="ECO:0000256" key="2">
    <source>
        <dbReference type="ARBA" id="ARBA00007399"/>
    </source>
</evidence>
<evidence type="ECO:0000256" key="4">
    <source>
        <dbReference type="ARBA" id="ARBA00022729"/>
    </source>
</evidence>
<keyword evidence="4" id="KW-0732">Signal</keyword>
<proteinExistence type="inferred from homology"/>
<feature type="domain" description="Pili assembly chaperone N-terminal" evidence="9">
    <location>
        <begin position="23"/>
        <end position="137"/>
    </location>
</feature>
<protein>
    <submittedName>
        <fullName evidence="11">Long polar fimbrial chaperone LpfB</fullName>
    </submittedName>
</protein>
<name>A0AB38P9P1_9ENTR</name>
<evidence type="ECO:0000256" key="5">
    <source>
        <dbReference type="ARBA" id="ARBA00022764"/>
    </source>
</evidence>
<dbReference type="Gene3D" id="2.60.40.10">
    <property type="entry name" value="Immunoglobulins"/>
    <property type="match status" value="2"/>
</dbReference>
<dbReference type="InterPro" id="IPR016148">
    <property type="entry name" value="Pili_assmbl_chaperone_C"/>
</dbReference>
<dbReference type="GO" id="GO:0071555">
    <property type="term" value="P:cell wall organization"/>
    <property type="evidence" value="ECO:0007669"/>
    <property type="project" value="InterPro"/>
</dbReference>
<dbReference type="InterPro" id="IPR036316">
    <property type="entry name" value="Pili_assmbl_chap_C_dom_sf"/>
</dbReference>
<comment type="caution">
    <text evidence="11">The sequence shown here is derived from an EMBL/GenBank/DDBJ whole genome shotgun (WGS) entry which is preliminary data.</text>
</comment>
<dbReference type="PANTHER" id="PTHR30251:SF9">
    <property type="entry name" value="CHAPERONE PROTEIN CAF1M"/>
    <property type="match status" value="1"/>
</dbReference>